<evidence type="ECO:0000313" key="1">
    <source>
        <dbReference type="EMBL" id="MBI1626452.1"/>
    </source>
</evidence>
<sequence length="70" mass="8190">MFKLFVELYRAMGTPSFEEGKRFTKQCEVTAGLQNAIYKYQNSLEKIVEIDFDYVDERNVEIGFRIPSSV</sequence>
<comment type="caution">
    <text evidence="1">The sequence shown here is derived from an EMBL/GenBank/DDBJ whole genome shotgun (WGS) entry which is preliminary data.</text>
</comment>
<proteinExistence type="predicted"/>
<protein>
    <submittedName>
        <fullName evidence="1">Uncharacterized protein</fullName>
    </submittedName>
</protein>
<reference evidence="1" key="1">
    <citation type="submission" date="2020-12" db="EMBL/GenBank/DDBJ databases">
        <title>Comamonas sp. nov., isolated from stream water.</title>
        <authorList>
            <person name="Park K.-H."/>
        </authorList>
    </citation>
    <scope>NUCLEOTIDE SEQUENCE</scope>
    <source>
        <strain evidence="1">EJ-4</strain>
    </source>
</reference>
<dbReference type="EMBL" id="JABBCQ020000019">
    <property type="protein sequence ID" value="MBI1626452.1"/>
    <property type="molecule type" value="Genomic_DNA"/>
</dbReference>
<feature type="non-terminal residue" evidence="1">
    <location>
        <position position="70"/>
    </location>
</feature>
<evidence type="ECO:0000313" key="2">
    <source>
        <dbReference type="Proteomes" id="UP000530032"/>
    </source>
</evidence>
<keyword evidence="2" id="KW-1185">Reference proteome</keyword>
<dbReference type="RefSeq" id="WP_198461773.1">
    <property type="nucleotide sequence ID" value="NZ_JABBCQ020000019.1"/>
</dbReference>
<name>A0A843BB72_9BURK</name>
<gene>
    <name evidence="1" type="ORF">HF327_018385</name>
</gene>
<dbReference type="Proteomes" id="UP000530032">
    <property type="component" value="Unassembled WGS sequence"/>
</dbReference>
<dbReference type="AlphaFoldDB" id="A0A843BB72"/>
<organism evidence="1 2">
    <name type="scientific">Comamonas suwonensis</name>
    <dbReference type="NCBI Taxonomy" id="2606214"/>
    <lineage>
        <taxon>Bacteria</taxon>
        <taxon>Pseudomonadati</taxon>
        <taxon>Pseudomonadota</taxon>
        <taxon>Betaproteobacteria</taxon>
        <taxon>Burkholderiales</taxon>
        <taxon>Comamonadaceae</taxon>
        <taxon>Comamonas</taxon>
    </lineage>
</organism>
<accession>A0A843BB72</accession>